<dbReference type="Proteomes" id="UP000800035">
    <property type="component" value="Unassembled WGS sequence"/>
</dbReference>
<accession>A0A6A5UDE3</accession>
<proteinExistence type="predicted"/>
<organism evidence="2 3">
    <name type="scientific">Byssothecium circinans</name>
    <dbReference type="NCBI Taxonomy" id="147558"/>
    <lineage>
        <taxon>Eukaryota</taxon>
        <taxon>Fungi</taxon>
        <taxon>Dikarya</taxon>
        <taxon>Ascomycota</taxon>
        <taxon>Pezizomycotina</taxon>
        <taxon>Dothideomycetes</taxon>
        <taxon>Pleosporomycetidae</taxon>
        <taxon>Pleosporales</taxon>
        <taxon>Massarineae</taxon>
        <taxon>Massarinaceae</taxon>
        <taxon>Byssothecium</taxon>
    </lineage>
</organism>
<feature type="region of interest" description="Disordered" evidence="1">
    <location>
        <begin position="158"/>
        <end position="186"/>
    </location>
</feature>
<evidence type="ECO:0000313" key="3">
    <source>
        <dbReference type="Proteomes" id="UP000800035"/>
    </source>
</evidence>
<gene>
    <name evidence="2" type="ORF">CC80DRAFT_100774</name>
</gene>
<feature type="compositionally biased region" description="Polar residues" evidence="1">
    <location>
        <begin position="283"/>
        <end position="300"/>
    </location>
</feature>
<feature type="region of interest" description="Disordered" evidence="1">
    <location>
        <begin position="281"/>
        <end position="325"/>
    </location>
</feature>
<sequence>MSSAPSVTIHPSSEPLRFVREAGKVTAYLIPFPKPRIRGVEPEDIPDRFLIYTPPLPPLSKPAAGEKETHWHKTQRQWQEDVRKASVNKASITTWKGFKAGTTSLVHKGVAKTRSTNVEFIDRASGGALASEVEKEEEGQPAHVQATETEIPAELVADTPTSPSEASPAPISRTTASNTSSLDKDNKPTALEELTLIYPPSLPLSPEQIRTEFADTLLRTRASSRKDVLFASALLPFAATLDACLIVTFGGLTQVSGAWAYTSTRGALESKKIAKGLERGEQTALNNNNQEPDTESQISGCTCGHHEHDFGKPSTTSATPTPTPNVLEKATSYFTKTKAKDNGINLHLQQSPQLEILRRYLDLACLKREFNMFPAIEEAAGDVNEGSVLEAIGWRPVRRAGKDLEVDFKDRVEVLTPEEDEKYQVQEAREDVKRVFRKGAGEWVGWVKERGWVKEGKEKEKERK</sequence>
<dbReference type="EMBL" id="ML976978">
    <property type="protein sequence ID" value="KAF1962931.1"/>
    <property type="molecule type" value="Genomic_DNA"/>
</dbReference>
<dbReference type="AlphaFoldDB" id="A0A6A5UDE3"/>
<feature type="compositionally biased region" description="Low complexity" evidence="1">
    <location>
        <begin position="159"/>
        <end position="172"/>
    </location>
</feature>
<keyword evidence="3" id="KW-1185">Reference proteome</keyword>
<dbReference type="OrthoDB" id="3189033at2759"/>
<evidence type="ECO:0000313" key="2">
    <source>
        <dbReference type="EMBL" id="KAF1962931.1"/>
    </source>
</evidence>
<name>A0A6A5UDE3_9PLEO</name>
<protein>
    <submittedName>
        <fullName evidence="2">Uncharacterized protein</fullName>
    </submittedName>
</protein>
<evidence type="ECO:0000256" key="1">
    <source>
        <dbReference type="SAM" id="MobiDB-lite"/>
    </source>
</evidence>
<reference evidence="2" key="1">
    <citation type="journal article" date="2020" name="Stud. Mycol.">
        <title>101 Dothideomycetes genomes: a test case for predicting lifestyles and emergence of pathogens.</title>
        <authorList>
            <person name="Haridas S."/>
            <person name="Albert R."/>
            <person name="Binder M."/>
            <person name="Bloem J."/>
            <person name="Labutti K."/>
            <person name="Salamov A."/>
            <person name="Andreopoulos B."/>
            <person name="Baker S."/>
            <person name="Barry K."/>
            <person name="Bills G."/>
            <person name="Bluhm B."/>
            <person name="Cannon C."/>
            <person name="Castanera R."/>
            <person name="Culley D."/>
            <person name="Daum C."/>
            <person name="Ezra D."/>
            <person name="Gonzalez J."/>
            <person name="Henrissat B."/>
            <person name="Kuo A."/>
            <person name="Liang C."/>
            <person name="Lipzen A."/>
            <person name="Lutzoni F."/>
            <person name="Magnuson J."/>
            <person name="Mondo S."/>
            <person name="Nolan M."/>
            <person name="Ohm R."/>
            <person name="Pangilinan J."/>
            <person name="Park H.-J."/>
            <person name="Ramirez L."/>
            <person name="Alfaro M."/>
            <person name="Sun H."/>
            <person name="Tritt A."/>
            <person name="Yoshinaga Y."/>
            <person name="Zwiers L.-H."/>
            <person name="Turgeon B."/>
            <person name="Goodwin S."/>
            <person name="Spatafora J."/>
            <person name="Crous P."/>
            <person name="Grigoriev I."/>
        </authorList>
    </citation>
    <scope>NUCLEOTIDE SEQUENCE</scope>
    <source>
        <strain evidence="2">CBS 675.92</strain>
    </source>
</reference>